<accession>A0AAE1CY58</accession>
<sequence>MSVSRHWFTLLIVFVGSSLRAPDCFVLAQFAVLRGFTPLILKRIKIEGNVCPYTGLFVCSGIKPHPLQLFVCSDLNHTLWSDLTRQVSNQTLLRYDHVRLALSGEK</sequence>
<evidence type="ECO:0000313" key="3">
    <source>
        <dbReference type="Proteomes" id="UP001283361"/>
    </source>
</evidence>
<dbReference type="Proteomes" id="UP001283361">
    <property type="component" value="Unassembled WGS sequence"/>
</dbReference>
<evidence type="ECO:0000313" key="2">
    <source>
        <dbReference type="EMBL" id="KAK3744743.1"/>
    </source>
</evidence>
<name>A0AAE1CY58_9GAST</name>
<keyword evidence="1" id="KW-0732">Signal</keyword>
<dbReference type="AlphaFoldDB" id="A0AAE1CY58"/>
<proteinExistence type="predicted"/>
<organism evidence="2 3">
    <name type="scientific">Elysia crispata</name>
    <name type="common">lettuce slug</name>
    <dbReference type="NCBI Taxonomy" id="231223"/>
    <lineage>
        <taxon>Eukaryota</taxon>
        <taxon>Metazoa</taxon>
        <taxon>Spiralia</taxon>
        <taxon>Lophotrochozoa</taxon>
        <taxon>Mollusca</taxon>
        <taxon>Gastropoda</taxon>
        <taxon>Heterobranchia</taxon>
        <taxon>Euthyneura</taxon>
        <taxon>Panpulmonata</taxon>
        <taxon>Sacoglossa</taxon>
        <taxon>Placobranchoidea</taxon>
        <taxon>Plakobranchidae</taxon>
        <taxon>Elysia</taxon>
    </lineage>
</organism>
<dbReference type="EMBL" id="JAWDGP010006252">
    <property type="protein sequence ID" value="KAK3744743.1"/>
    <property type="molecule type" value="Genomic_DNA"/>
</dbReference>
<evidence type="ECO:0008006" key="4">
    <source>
        <dbReference type="Google" id="ProtNLM"/>
    </source>
</evidence>
<comment type="caution">
    <text evidence="2">The sequence shown here is derived from an EMBL/GenBank/DDBJ whole genome shotgun (WGS) entry which is preliminary data.</text>
</comment>
<protein>
    <recommendedName>
        <fullName evidence="4">Secreted protein</fullName>
    </recommendedName>
</protein>
<reference evidence="2" key="1">
    <citation type="journal article" date="2023" name="G3 (Bethesda)">
        <title>A reference genome for the long-term kleptoplast-retaining sea slug Elysia crispata morphotype clarki.</title>
        <authorList>
            <person name="Eastman K.E."/>
            <person name="Pendleton A.L."/>
            <person name="Shaikh M.A."/>
            <person name="Suttiyut T."/>
            <person name="Ogas R."/>
            <person name="Tomko P."/>
            <person name="Gavelis G."/>
            <person name="Widhalm J.R."/>
            <person name="Wisecaver J.H."/>
        </authorList>
    </citation>
    <scope>NUCLEOTIDE SEQUENCE</scope>
    <source>
        <strain evidence="2">ECLA1</strain>
    </source>
</reference>
<feature type="signal peptide" evidence="1">
    <location>
        <begin position="1"/>
        <end position="20"/>
    </location>
</feature>
<evidence type="ECO:0000256" key="1">
    <source>
        <dbReference type="SAM" id="SignalP"/>
    </source>
</evidence>
<feature type="chain" id="PRO_5042107212" description="Secreted protein" evidence="1">
    <location>
        <begin position="21"/>
        <end position="106"/>
    </location>
</feature>
<keyword evidence="3" id="KW-1185">Reference proteome</keyword>
<gene>
    <name evidence="2" type="ORF">RRG08_017684</name>
</gene>